<dbReference type="EMBL" id="KN847520">
    <property type="protein sequence ID" value="KIV97996.1"/>
    <property type="molecule type" value="Genomic_DNA"/>
</dbReference>
<evidence type="ECO:0000256" key="2">
    <source>
        <dbReference type="ARBA" id="ARBA00022679"/>
    </source>
</evidence>
<evidence type="ECO:0000256" key="6">
    <source>
        <dbReference type="ARBA" id="ARBA00023136"/>
    </source>
</evidence>
<dbReference type="GO" id="GO:0005886">
    <property type="term" value="C:plasma membrane"/>
    <property type="evidence" value="ECO:0007669"/>
    <property type="project" value="UniProtKB-SubCell"/>
</dbReference>
<comment type="cofactor">
    <cofactor evidence="7">
        <name>Mg(2+)</name>
        <dbReference type="ChEBI" id="CHEBI:18420"/>
    </cofactor>
    <cofactor evidence="7">
        <name>Mn(2+)</name>
        <dbReference type="ChEBI" id="CHEBI:29035"/>
    </cofactor>
</comment>
<dbReference type="PROSITE" id="PS00916">
    <property type="entry name" value="PI3_4_KINASE_2"/>
    <property type="match status" value="1"/>
</dbReference>
<keyword evidence="3 7" id="KW-0547">Nucleotide-binding</keyword>
<evidence type="ECO:0000256" key="7">
    <source>
        <dbReference type="RuleBase" id="RU367084"/>
    </source>
</evidence>
<keyword evidence="4 7" id="KW-0418">Kinase</keyword>
<feature type="region of interest" description="Disordered" evidence="8">
    <location>
        <begin position="595"/>
        <end position="712"/>
    </location>
</feature>
<evidence type="ECO:0000256" key="4">
    <source>
        <dbReference type="ARBA" id="ARBA00022777"/>
    </source>
</evidence>
<evidence type="ECO:0000313" key="11">
    <source>
        <dbReference type="Proteomes" id="UP000054302"/>
    </source>
</evidence>
<dbReference type="InterPro" id="IPR000403">
    <property type="entry name" value="PI3/4_kinase_cat_dom"/>
</dbReference>
<dbReference type="EC" id="2.7.1.67" evidence="7"/>
<dbReference type="AlphaFoldDB" id="A0A0D1YBL5"/>
<dbReference type="HOGENOM" id="CLU_009049_2_0_1"/>
<comment type="catalytic activity">
    <reaction evidence="7">
        <text>a 1,2-diacyl-sn-glycero-3-phospho-(1D-myo-inositol) + ATP = a 1,2-diacyl-sn-glycero-3-phospho-(1D-myo-inositol 4-phosphate) + ADP + H(+)</text>
        <dbReference type="Rhea" id="RHEA:19877"/>
        <dbReference type="ChEBI" id="CHEBI:15378"/>
        <dbReference type="ChEBI" id="CHEBI:30616"/>
        <dbReference type="ChEBI" id="CHEBI:57880"/>
        <dbReference type="ChEBI" id="CHEBI:58178"/>
        <dbReference type="ChEBI" id="CHEBI:456216"/>
        <dbReference type="EC" id="2.7.1.67"/>
    </reaction>
</comment>
<feature type="compositionally biased region" description="Acidic residues" evidence="8">
    <location>
        <begin position="18"/>
        <end position="32"/>
    </location>
</feature>
<evidence type="ECO:0000259" key="9">
    <source>
        <dbReference type="PROSITE" id="PS50290"/>
    </source>
</evidence>
<evidence type="ECO:0000256" key="1">
    <source>
        <dbReference type="ARBA" id="ARBA00022475"/>
    </source>
</evidence>
<dbReference type="OrthoDB" id="3349449at2759"/>
<dbReference type="OMA" id="NWMVKVD"/>
<feature type="region of interest" description="Disordered" evidence="8">
    <location>
        <begin position="733"/>
        <end position="773"/>
    </location>
</feature>
<dbReference type="InterPro" id="IPR018936">
    <property type="entry name" value="PI3/4_kinase_CS"/>
</dbReference>
<keyword evidence="11" id="KW-1185">Reference proteome</keyword>
<protein>
    <recommendedName>
        <fullName evidence="7">Phosphatidylinositol 4-kinase</fullName>
        <ecNumber evidence="7">2.7.1.67</ecNumber>
    </recommendedName>
</protein>
<dbReference type="GO" id="GO:0005802">
    <property type="term" value="C:trans-Golgi network"/>
    <property type="evidence" value="ECO:0007669"/>
    <property type="project" value="TreeGrafter"/>
</dbReference>
<organism evidence="10 11">
    <name type="scientific">Exophiala mesophila</name>
    <name type="common">Black yeast-like fungus</name>
    <dbReference type="NCBI Taxonomy" id="212818"/>
    <lineage>
        <taxon>Eukaryota</taxon>
        <taxon>Fungi</taxon>
        <taxon>Dikarya</taxon>
        <taxon>Ascomycota</taxon>
        <taxon>Pezizomycotina</taxon>
        <taxon>Eurotiomycetes</taxon>
        <taxon>Chaetothyriomycetidae</taxon>
        <taxon>Chaetothyriales</taxon>
        <taxon>Herpotrichiellaceae</taxon>
        <taxon>Exophiala</taxon>
    </lineage>
</organism>
<dbReference type="GO" id="GO:0000329">
    <property type="term" value="C:fungal-type vacuole membrane"/>
    <property type="evidence" value="ECO:0007669"/>
    <property type="project" value="TreeGrafter"/>
</dbReference>
<feature type="domain" description="PI3K/PI4K catalytic" evidence="9">
    <location>
        <begin position="162"/>
        <end position="578"/>
    </location>
</feature>
<comment type="subcellular location">
    <subcellularLocation>
        <location evidence="7">Cell membrane</location>
        <topology evidence="7">Peripheral membrane protein</topology>
    </subcellularLocation>
    <subcellularLocation>
        <location evidence="7">Vacuole membrane</location>
        <topology evidence="7">Peripheral membrane protein</topology>
    </subcellularLocation>
</comment>
<dbReference type="GO" id="GO:0046854">
    <property type="term" value="P:phosphatidylinositol phosphate biosynthetic process"/>
    <property type="evidence" value="ECO:0007669"/>
    <property type="project" value="UniProtKB-UniRule"/>
</dbReference>
<dbReference type="GO" id="GO:0007030">
    <property type="term" value="P:Golgi organization"/>
    <property type="evidence" value="ECO:0007669"/>
    <property type="project" value="TreeGrafter"/>
</dbReference>
<sequence length="817" mass="92091">MPSRQRPAASGYARLAQADEDEGPLTDDSGDEEYSRTPLTTRYASIQPAPRDGMRPGPTRPRGRHNRRTRSNSSGVDIKAINARLERWAEEIASKFKISSVKGKTQEEEHLEIHHSVFQAPPGVRPYTAHDLYAYNAAQTDRMTAEQFDRVVESVHVAIELGTHPKMISQGSSGSYFARNSEGKVVGVFKPKDEEPYASRNPKWTKWIHRNLFPFFFGRACLIPNLSYVSEAAAYVLDSQLRTYIVPYTDIVWISSKSFYYDFWERRSNWRGKKSLPAKVGSFQVFLKGFKDANIFLRENPWPDLNTDFRADLEHTRKRRPLATCIPGGTQSDDEDEPPRISSPMPQEQTPKFQWTPTLKQAFREELEKLVILDYIMRNTDRGLDNWMIKIDWKLEQVSIVAEPPKTNGNGPGPTQIPEPGPRPVSVSPRPESNTSRPYRRYEAMESRSGTPSNAKDDPVPSISLGAIDNSLSWPWKHPDAWRSFPFGWLFLPVSLIGQPFSQKTRDHFLPLLTSTAWWSETQLALRRVFAQDADFKESMFARQIAVMKGQAWNVVETLKQHDHGPLELTRRTRVCVWDDLVDVPVAIPMRVPSAEMSRHKARMGQPRQQQTQEEEMDIGASYASAPTPKQPSHDLLGSPTHELPNPNRFDLTREEQAGGEVSYFQSQSEDPTSRHYLPPGSPKASTSFDAKDARNSLADTSHHGSRPSMKNYKQSRFSFDFTSMRHSAATAAAGNGVAGGKGVSSSHTGGSMRRQRSMSTRSSGRPGTGPSMIYEGDDLEGDLGYAAASDMEANKRKVIVERLETVKSKKPVFTWC</sequence>
<feature type="region of interest" description="Disordered" evidence="8">
    <location>
        <begin position="403"/>
        <end position="462"/>
    </location>
</feature>
<feature type="region of interest" description="Disordered" evidence="8">
    <location>
        <begin position="1"/>
        <end position="77"/>
    </location>
</feature>
<dbReference type="PANTHER" id="PTHR12865">
    <property type="entry name" value="PHOSPHATIDYLINOSITOL 4-KINASE TYPE-II"/>
    <property type="match status" value="1"/>
</dbReference>
<dbReference type="Proteomes" id="UP000054302">
    <property type="component" value="Unassembled WGS sequence"/>
</dbReference>
<accession>A0A0D1YBL5</accession>
<evidence type="ECO:0000256" key="3">
    <source>
        <dbReference type="ARBA" id="ARBA00022741"/>
    </source>
</evidence>
<feature type="region of interest" description="Disordered" evidence="8">
    <location>
        <begin position="323"/>
        <end position="351"/>
    </location>
</feature>
<keyword evidence="5 7" id="KW-0067">ATP-binding</keyword>
<feature type="compositionally biased region" description="Basic residues" evidence="8">
    <location>
        <begin position="61"/>
        <end position="70"/>
    </location>
</feature>
<proteinExistence type="inferred from homology"/>
<keyword evidence="2 7" id="KW-0808">Transferase</keyword>
<evidence type="ECO:0000256" key="8">
    <source>
        <dbReference type="SAM" id="MobiDB-lite"/>
    </source>
</evidence>
<dbReference type="VEuPathDB" id="FungiDB:PV10_01690"/>
<evidence type="ECO:0000256" key="5">
    <source>
        <dbReference type="ARBA" id="ARBA00022840"/>
    </source>
</evidence>
<dbReference type="PANTHER" id="PTHR12865:SF1">
    <property type="entry name" value="PHOSPHATIDYLINOSITOL 4-KINASE TYPE 2"/>
    <property type="match status" value="1"/>
</dbReference>
<dbReference type="GO" id="GO:0005768">
    <property type="term" value="C:endosome"/>
    <property type="evidence" value="ECO:0007669"/>
    <property type="project" value="UniProtKB-UniRule"/>
</dbReference>
<keyword evidence="6" id="KW-0472">Membrane</keyword>
<dbReference type="Pfam" id="PF00454">
    <property type="entry name" value="PI3_PI4_kinase"/>
    <property type="match status" value="1"/>
</dbReference>
<dbReference type="InterPro" id="IPR039756">
    <property type="entry name" value="Lsb6/PI4K2"/>
</dbReference>
<dbReference type="STRING" id="212818.A0A0D1YBL5"/>
<name>A0A0D1YBL5_EXOME</name>
<reference evidence="10 11" key="1">
    <citation type="submission" date="2015-01" db="EMBL/GenBank/DDBJ databases">
        <title>The Genome Sequence of Exophiala mesophila CBS40295.</title>
        <authorList>
            <consortium name="The Broad Institute Genomics Platform"/>
            <person name="Cuomo C."/>
            <person name="de Hoog S."/>
            <person name="Gorbushina A."/>
            <person name="Stielow B."/>
            <person name="Teixiera M."/>
            <person name="Abouelleil A."/>
            <person name="Chapman S.B."/>
            <person name="Priest M."/>
            <person name="Young S.K."/>
            <person name="Wortman J."/>
            <person name="Nusbaum C."/>
            <person name="Birren B."/>
        </authorList>
    </citation>
    <scope>NUCLEOTIDE SEQUENCE [LARGE SCALE GENOMIC DNA]</scope>
    <source>
        <strain evidence="10 11">CBS 40295</strain>
    </source>
</reference>
<dbReference type="RefSeq" id="XP_016229570.1">
    <property type="nucleotide sequence ID" value="XM_016365921.1"/>
</dbReference>
<dbReference type="GO" id="GO:0004430">
    <property type="term" value="F:1-phosphatidylinositol 4-kinase activity"/>
    <property type="evidence" value="ECO:0007669"/>
    <property type="project" value="UniProtKB-UniRule"/>
</dbReference>
<comment type="similarity">
    <text evidence="7">Belongs to the PI3/PI4-kinase family.</text>
</comment>
<dbReference type="PROSITE" id="PS50290">
    <property type="entry name" value="PI3_4_KINASE_3"/>
    <property type="match status" value="1"/>
</dbReference>
<dbReference type="GeneID" id="27319535"/>
<dbReference type="GO" id="GO:0005524">
    <property type="term" value="F:ATP binding"/>
    <property type="evidence" value="ECO:0007669"/>
    <property type="project" value="UniProtKB-UniRule"/>
</dbReference>
<gene>
    <name evidence="10" type="ORF">PV10_01690</name>
</gene>
<keyword evidence="1 7" id="KW-1003">Cell membrane</keyword>
<evidence type="ECO:0000313" key="10">
    <source>
        <dbReference type="EMBL" id="KIV97996.1"/>
    </source>
</evidence>
<dbReference type="GO" id="GO:0007032">
    <property type="term" value="P:endosome organization"/>
    <property type="evidence" value="ECO:0007669"/>
    <property type="project" value="TreeGrafter"/>
</dbReference>
<feature type="compositionally biased region" description="Low complexity" evidence="8">
    <location>
        <begin position="744"/>
        <end position="766"/>
    </location>
</feature>